<evidence type="ECO:0000313" key="2">
    <source>
        <dbReference type="EMBL" id="PFG38052.1"/>
    </source>
</evidence>
<keyword evidence="1" id="KW-0472">Membrane</keyword>
<dbReference type="EMBL" id="PDJI01000004">
    <property type="protein sequence ID" value="PFG38052.1"/>
    <property type="molecule type" value="Genomic_DNA"/>
</dbReference>
<evidence type="ECO:0000313" key="3">
    <source>
        <dbReference type="Proteomes" id="UP000222106"/>
    </source>
</evidence>
<keyword evidence="3" id="KW-1185">Reference proteome</keyword>
<dbReference type="RefSeq" id="WP_098482392.1">
    <property type="nucleotide sequence ID" value="NZ_PDJI01000004.1"/>
</dbReference>
<protein>
    <submittedName>
        <fullName evidence="2">Uncharacterized protein</fullName>
    </submittedName>
</protein>
<accession>A0A2A9EIH0</accession>
<proteinExistence type="predicted"/>
<gene>
    <name evidence="2" type="ORF">ATJ97_0522</name>
</gene>
<name>A0A2A9EIH0_9MICO</name>
<keyword evidence="1" id="KW-0812">Transmembrane</keyword>
<feature type="transmembrane region" description="Helical" evidence="1">
    <location>
        <begin position="69"/>
        <end position="90"/>
    </location>
</feature>
<comment type="caution">
    <text evidence="2">The sequence shown here is derived from an EMBL/GenBank/DDBJ whole genome shotgun (WGS) entry which is preliminary data.</text>
</comment>
<sequence length="282" mass="28499">MNRIDDEIDATLRSLDPAHPRIDASGPRARADLHTILATAPAVPDSGAALQHSAVTGRPRGAARTTRRVAVIGGLAATVAAGIVALPPLIGGDEAFATWTPVPEAVSAQQRPEAGAECRKEMEDGAGAQYADDLGSADVAIAESRGVWTTVVLAGADGFSALCITDGSAGLFAAGMIGSIGAPHGLDGVSPGARELFPTDLGVGSMNDRDISLAAGQAGPDVVGVVYRSQAHGDVAATVSHGRFAVWLPGDEFEGASSGGVEVDVTYRDGSTAVDVLKLDDV</sequence>
<dbReference type="Proteomes" id="UP000222106">
    <property type="component" value="Unassembled WGS sequence"/>
</dbReference>
<dbReference type="OrthoDB" id="3293457at2"/>
<dbReference type="AlphaFoldDB" id="A0A2A9EIH0"/>
<reference evidence="2 3" key="1">
    <citation type="submission" date="2017-10" db="EMBL/GenBank/DDBJ databases">
        <title>Sequencing the genomes of 1000 actinobacteria strains.</title>
        <authorList>
            <person name="Klenk H.-P."/>
        </authorList>
    </citation>
    <scope>NUCLEOTIDE SEQUENCE [LARGE SCALE GENOMIC DNA]</scope>
    <source>
        <strain evidence="2 3">DSM 21838</strain>
    </source>
</reference>
<keyword evidence="1" id="KW-1133">Transmembrane helix</keyword>
<organism evidence="2 3">
    <name type="scientific">Georgenia soli</name>
    <dbReference type="NCBI Taxonomy" id="638953"/>
    <lineage>
        <taxon>Bacteria</taxon>
        <taxon>Bacillati</taxon>
        <taxon>Actinomycetota</taxon>
        <taxon>Actinomycetes</taxon>
        <taxon>Micrococcales</taxon>
        <taxon>Bogoriellaceae</taxon>
        <taxon>Georgenia</taxon>
    </lineage>
</organism>
<evidence type="ECO:0000256" key="1">
    <source>
        <dbReference type="SAM" id="Phobius"/>
    </source>
</evidence>